<accession>A0AAC8ZN12</accession>
<organism evidence="1 2">
    <name type="scientific">Francisella persica ATCC VR-331</name>
    <dbReference type="NCBI Taxonomy" id="1086726"/>
    <lineage>
        <taxon>Bacteria</taxon>
        <taxon>Pseudomonadati</taxon>
        <taxon>Pseudomonadota</taxon>
        <taxon>Gammaproteobacteria</taxon>
        <taxon>Thiotrichales</taxon>
        <taxon>Francisellaceae</taxon>
        <taxon>Francisella</taxon>
    </lineage>
</organism>
<proteinExistence type="predicted"/>
<dbReference type="EMBL" id="CP012505">
    <property type="protein sequence ID" value="ALB02056.1"/>
    <property type="molecule type" value="Genomic_DNA"/>
</dbReference>
<dbReference type="AlphaFoldDB" id="A0AAC8ZN12"/>
<sequence>MMEKLLQAIICELNEELNIQMQQPDLDTTLVKLLQIIMIEQILYLFTVILVKFTQRINTICGNIIDKMV</sequence>
<protein>
    <submittedName>
        <fullName evidence="1">Uncharacterized protein</fullName>
    </submittedName>
</protein>
<dbReference type="KEGG" id="fper:ACH24_05430"/>
<dbReference type="Proteomes" id="UP000242800">
    <property type="component" value="Chromosome"/>
</dbReference>
<reference evidence="1 2" key="1">
    <citation type="journal article" date="2016" name="Int. J. Syst. Evol. Microbiol.">
        <title>Reclassification of Wolbachia persica as Francisella persica comb. nov. and emended description of the family Francisellaceae.</title>
        <authorList>
            <person name="Larson M.A."/>
            <person name="Nalbantoglu U."/>
            <person name="Sayood K."/>
            <person name="Zentz E.B."/>
            <person name="Cer R.Z."/>
            <person name="Iwen P.C."/>
            <person name="Francesconi S.C."/>
            <person name="Bishop-Lilly K.A."/>
            <person name="Mokashi V.P."/>
            <person name="Sjostedt A."/>
            <person name="Hinrichs S.H."/>
        </authorList>
    </citation>
    <scope>NUCLEOTIDE SEQUENCE [LARGE SCALE GENOMIC DNA]</scope>
    <source>
        <strain evidence="1 2">FSC845</strain>
    </source>
</reference>
<evidence type="ECO:0000313" key="1">
    <source>
        <dbReference type="EMBL" id="ALB02056.1"/>
    </source>
</evidence>
<gene>
    <name evidence="1" type="ORF">ACH24_05430</name>
</gene>
<evidence type="ECO:0000313" key="2">
    <source>
        <dbReference type="Proteomes" id="UP000242800"/>
    </source>
</evidence>
<name>A0AAC8ZN12_9GAMM</name>
<keyword evidence="2" id="KW-1185">Reference proteome</keyword>